<dbReference type="EMBL" id="JAUJEB010000001">
    <property type="protein sequence ID" value="MDN5213042.1"/>
    <property type="molecule type" value="Genomic_DNA"/>
</dbReference>
<dbReference type="InterPro" id="IPR050177">
    <property type="entry name" value="Lipid_A_modif_metabolic_enz"/>
</dbReference>
<protein>
    <submittedName>
        <fullName evidence="2">NAD-dependent epimerase/dehydratase family protein</fullName>
    </submittedName>
</protein>
<keyword evidence="3" id="KW-1185">Reference proteome</keyword>
<proteinExistence type="predicted"/>
<dbReference type="InterPro" id="IPR036291">
    <property type="entry name" value="NAD(P)-bd_dom_sf"/>
</dbReference>
<dbReference type="Gene3D" id="3.40.50.720">
    <property type="entry name" value="NAD(P)-binding Rossmann-like Domain"/>
    <property type="match status" value="1"/>
</dbReference>
<dbReference type="Proteomes" id="UP001172083">
    <property type="component" value="Unassembled WGS sequence"/>
</dbReference>
<organism evidence="2 3">
    <name type="scientific">Agaribacillus aureus</name>
    <dbReference type="NCBI Taxonomy" id="3051825"/>
    <lineage>
        <taxon>Bacteria</taxon>
        <taxon>Pseudomonadati</taxon>
        <taxon>Bacteroidota</taxon>
        <taxon>Cytophagia</taxon>
        <taxon>Cytophagales</taxon>
        <taxon>Splendidivirgaceae</taxon>
        <taxon>Agaribacillus</taxon>
    </lineage>
</organism>
<name>A0ABT8L5L9_9BACT</name>
<dbReference type="InterPro" id="IPR001509">
    <property type="entry name" value="Epimerase_deHydtase"/>
</dbReference>
<comment type="caution">
    <text evidence="2">The sequence shown here is derived from an EMBL/GenBank/DDBJ whole genome shotgun (WGS) entry which is preliminary data.</text>
</comment>
<feature type="domain" description="NAD-dependent epimerase/dehydratase" evidence="1">
    <location>
        <begin position="35"/>
        <end position="238"/>
    </location>
</feature>
<evidence type="ECO:0000313" key="2">
    <source>
        <dbReference type="EMBL" id="MDN5213042.1"/>
    </source>
</evidence>
<dbReference type="PANTHER" id="PTHR43245">
    <property type="entry name" value="BIFUNCTIONAL POLYMYXIN RESISTANCE PROTEIN ARNA"/>
    <property type="match status" value="1"/>
</dbReference>
<reference evidence="2" key="1">
    <citation type="submission" date="2023-06" db="EMBL/GenBank/DDBJ databases">
        <title>Genomic of Agaribacillus aureum.</title>
        <authorList>
            <person name="Wang G."/>
        </authorList>
    </citation>
    <scope>NUCLEOTIDE SEQUENCE</scope>
    <source>
        <strain evidence="2">BMA12</strain>
    </source>
</reference>
<dbReference type="RefSeq" id="WP_346758358.1">
    <property type="nucleotide sequence ID" value="NZ_JAUJEB010000001.1"/>
</dbReference>
<accession>A0ABT8L5L9</accession>
<evidence type="ECO:0000313" key="3">
    <source>
        <dbReference type="Proteomes" id="UP001172083"/>
    </source>
</evidence>
<evidence type="ECO:0000259" key="1">
    <source>
        <dbReference type="Pfam" id="PF01370"/>
    </source>
</evidence>
<gene>
    <name evidence="2" type="ORF">QQ020_13330</name>
</gene>
<sequence length="366" mass="41677">MKRRIFIKNSSALGASLFTIPFLSRTFSEKPKLNVLVLGGTNFVGPAVVKGLIEKGHQVTLFNRGITNPHLFPRIRKIKGDRTLGPSGYENLLDLQSTWDAVIDVWPQNPRMVEEAIAVLKHKTDHYLFVSSIAVYADYKSIGINENAPIRTSQGYEEGNYNANKVLCERVVEKYFPDSFTTLRPGAIIGERDPGPFSSDLINRMINRQEILAPDANDPVQFIDVKDLGQYITLCLENRVVGYFNVIGPRKRLGYKDMLLKIRKSIKSDTKILWIDPDFLLNRMQLEPFIDIPFWIPLKTDPEPGFYQISHMKAIQKGLQFSDFGDTIQSAYNSFVNKRFIEEANPFGISEEREDEIIALWKEAGN</sequence>
<dbReference type="PANTHER" id="PTHR43245:SF13">
    <property type="entry name" value="UDP-D-APIOSE_UDP-D-XYLOSE SYNTHASE 2"/>
    <property type="match status" value="1"/>
</dbReference>
<dbReference type="SUPFAM" id="SSF51735">
    <property type="entry name" value="NAD(P)-binding Rossmann-fold domains"/>
    <property type="match status" value="1"/>
</dbReference>
<dbReference type="Pfam" id="PF01370">
    <property type="entry name" value="Epimerase"/>
    <property type="match status" value="1"/>
</dbReference>